<proteinExistence type="predicted"/>
<dbReference type="RefSeq" id="WP_157321078.1">
    <property type="nucleotide sequence ID" value="NZ_WSEM01000016.1"/>
</dbReference>
<keyword evidence="2" id="KW-1185">Reference proteome</keyword>
<gene>
    <name evidence="1" type="ORF">GON05_19400</name>
</gene>
<dbReference type="EMBL" id="WSEM01000016">
    <property type="protein sequence ID" value="MVQ36781.1"/>
    <property type="molecule type" value="Genomic_DNA"/>
</dbReference>
<name>A0ABW9UBL1_9BACL</name>
<dbReference type="Proteomes" id="UP000467637">
    <property type="component" value="Unassembled WGS sequence"/>
</dbReference>
<comment type="caution">
    <text evidence="1">The sequence shown here is derived from an EMBL/GenBank/DDBJ whole genome shotgun (WGS) entry which is preliminary data.</text>
</comment>
<organism evidence="1 2">
    <name type="scientific">Paenibacillus anseongense</name>
    <dbReference type="NCBI Taxonomy" id="2682845"/>
    <lineage>
        <taxon>Bacteria</taxon>
        <taxon>Bacillati</taxon>
        <taxon>Bacillota</taxon>
        <taxon>Bacilli</taxon>
        <taxon>Bacillales</taxon>
        <taxon>Paenibacillaceae</taxon>
        <taxon>Paenibacillus</taxon>
    </lineage>
</organism>
<reference evidence="1 2" key="1">
    <citation type="submission" date="2019-12" db="EMBL/GenBank/DDBJ databases">
        <authorList>
            <person name="Huq M.A."/>
        </authorList>
    </citation>
    <scope>NUCLEOTIDE SEQUENCE [LARGE SCALE GENOMIC DNA]</scope>
    <source>
        <strain evidence="1 2">MAH-34</strain>
    </source>
</reference>
<evidence type="ECO:0000313" key="1">
    <source>
        <dbReference type="EMBL" id="MVQ36781.1"/>
    </source>
</evidence>
<protein>
    <submittedName>
        <fullName evidence="1">Uncharacterized protein</fullName>
    </submittedName>
</protein>
<accession>A0ABW9UBL1</accession>
<sequence length="47" mass="5654">MSIMFRSIFVETAVRGRESLQKELSPALEVWLCPLLMKFMKLYKRFE</sequence>
<evidence type="ECO:0000313" key="2">
    <source>
        <dbReference type="Proteomes" id="UP000467637"/>
    </source>
</evidence>